<sequence length="236" mass="27132">MLGSYRSPFNMEIEGVSLSVEKHEDSLIYRRWGNLGSTERLLLKGPCNFLLNPIEPVNMPKRLTHFLLVNFKQTLIIEPGTTKKVYITFPIELGVFVSQGREDFEIIDIFSFARLKYTLYGAPSNGIICRYWESDASLSPPDTDPWHTGYIDLRIVNDTEHMTEISKSLFNAYAMKIYYEENKVVMKAVMKVQSRKLAETEFIHCPGKGRFKKAMELYVSSKLRVSGSKCVMEYGL</sequence>
<dbReference type="OrthoDB" id="116710at2157"/>
<dbReference type="KEGG" id="mhz:Metho_1779"/>
<dbReference type="STRING" id="867904.Metho_1779"/>
<gene>
    <name evidence="1" type="ordered locus">Metho_1779</name>
</gene>
<name>L0L125_METHD</name>
<proteinExistence type="predicted"/>
<organism evidence="1 2">
    <name type="scientific">Methanomethylovorans hollandica (strain DSM 15978 / NBRC 107637 / DMS1)</name>
    <dbReference type="NCBI Taxonomy" id="867904"/>
    <lineage>
        <taxon>Archaea</taxon>
        <taxon>Methanobacteriati</taxon>
        <taxon>Methanobacteriota</taxon>
        <taxon>Stenosarchaea group</taxon>
        <taxon>Methanomicrobia</taxon>
        <taxon>Methanosarcinales</taxon>
        <taxon>Methanosarcinaceae</taxon>
        <taxon>Methanomethylovorans</taxon>
    </lineage>
</organism>
<dbReference type="AlphaFoldDB" id="L0L125"/>
<dbReference type="EMBL" id="CP003362">
    <property type="protein sequence ID" value="AGB49964.1"/>
    <property type="molecule type" value="Genomic_DNA"/>
</dbReference>
<evidence type="ECO:0008006" key="3">
    <source>
        <dbReference type="Google" id="ProtNLM"/>
    </source>
</evidence>
<dbReference type="GeneID" id="14406292"/>
<accession>L0L125</accession>
<dbReference type="HOGENOM" id="CLU_096705_1_0_2"/>
<dbReference type="InterPro" id="IPR007366">
    <property type="entry name" value="DUF432"/>
</dbReference>
<keyword evidence="2" id="KW-1185">Reference proteome</keyword>
<protein>
    <recommendedName>
        <fullName evidence="3">DUF432 domain-containing protein</fullName>
    </recommendedName>
</protein>
<dbReference type="Pfam" id="PF04254">
    <property type="entry name" value="DUF432"/>
    <property type="match status" value="1"/>
</dbReference>
<dbReference type="Proteomes" id="UP000010866">
    <property type="component" value="Chromosome"/>
</dbReference>
<evidence type="ECO:0000313" key="2">
    <source>
        <dbReference type="Proteomes" id="UP000010866"/>
    </source>
</evidence>
<evidence type="ECO:0000313" key="1">
    <source>
        <dbReference type="EMBL" id="AGB49964.1"/>
    </source>
</evidence>
<dbReference type="PIRSF" id="PIRSF019202">
    <property type="entry name" value="UCP019202"/>
    <property type="match status" value="1"/>
</dbReference>
<reference evidence="2" key="1">
    <citation type="submission" date="2012-02" db="EMBL/GenBank/DDBJ databases">
        <title>Complete sequence of chromosome of Methanomethylovorans hollandica DSM 15978.</title>
        <authorList>
            <person name="Lucas S."/>
            <person name="Copeland A."/>
            <person name="Lapidus A."/>
            <person name="Glavina del Rio T."/>
            <person name="Dalin E."/>
            <person name="Tice H."/>
            <person name="Bruce D."/>
            <person name="Goodwin L."/>
            <person name="Pitluck S."/>
            <person name="Peters L."/>
            <person name="Mikhailova N."/>
            <person name="Held B."/>
            <person name="Kyrpides N."/>
            <person name="Mavromatis K."/>
            <person name="Ivanova N."/>
            <person name="Brettin T."/>
            <person name="Detter J.C."/>
            <person name="Han C."/>
            <person name="Larimer F."/>
            <person name="Land M."/>
            <person name="Hauser L."/>
            <person name="Markowitz V."/>
            <person name="Cheng J.-F."/>
            <person name="Hugenholtz P."/>
            <person name="Woyke T."/>
            <person name="Wu D."/>
            <person name="Spring S."/>
            <person name="Schroeder M."/>
            <person name="Brambilla E."/>
            <person name="Klenk H.-P."/>
            <person name="Eisen J.A."/>
        </authorList>
    </citation>
    <scope>NUCLEOTIDE SEQUENCE [LARGE SCALE GENOMIC DNA]</scope>
    <source>
        <strain evidence="2">DSM 15978 / NBRC 107637 / DMS1</strain>
    </source>
</reference>
<dbReference type="RefSeq" id="WP_015325129.1">
    <property type="nucleotide sequence ID" value="NC_019977.1"/>
</dbReference>